<organism evidence="8 9">
    <name type="scientific">Georgenia satyanarayanai</name>
    <dbReference type="NCBI Taxonomy" id="860221"/>
    <lineage>
        <taxon>Bacteria</taxon>
        <taxon>Bacillati</taxon>
        <taxon>Actinomycetota</taxon>
        <taxon>Actinomycetes</taxon>
        <taxon>Micrococcales</taxon>
        <taxon>Bogoriellaceae</taxon>
        <taxon>Georgenia</taxon>
    </lineage>
</organism>
<keyword evidence="9" id="KW-1185">Reference proteome</keyword>
<feature type="compositionally biased region" description="Polar residues" evidence="5">
    <location>
        <begin position="824"/>
        <end position="835"/>
    </location>
</feature>
<keyword evidence="3 8" id="KW-0347">Helicase</keyword>
<dbReference type="InterPro" id="IPR011545">
    <property type="entry name" value="DEAD/DEAH_box_helicase_dom"/>
</dbReference>
<dbReference type="InterPro" id="IPR001650">
    <property type="entry name" value="Helicase_C-like"/>
</dbReference>
<evidence type="ECO:0000256" key="5">
    <source>
        <dbReference type="SAM" id="MobiDB-lite"/>
    </source>
</evidence>
<dbReference type="SMART" id="SM00490">
    <property type="entry name" value="HELICc"/>
    <property type="match status" value="1"/>
</dbReference>
<dbReference type="InterPro" id="IPR014001">
    <property type="entry name" value="Helicase_ATP-bd"/>
</dbReference>
<evidence type="ECO:0000259" key="6">
    <source>
        <dbReference type="PROSITE" id="PS51192"/>
    </source>
</evidence>
<accession>A0A2Y8ZXN8</accession>
<evidence type="ECO:0000256" key="3">
    <source>
        <dbReference type="ARBA" id="ARBA00022806"/>
    </source>
</evidence>
<feature type="region of interest" description="Disordered" evidence="5">
    <location>
        <begin position="811"/>
        <end position="835"/>
    </location>
</feature>
<dbReference type="GO" id="GO:0003676">
    <property type="term" value="F:nucleic acid binding"/>
    <property type="evidence" value="ECO:0007669"/>
    <property type="project" value="InterPro"/>
</dbReference>
<dbReference type="GO" id="GO:0016787">
    <property type="term" value="F:hydrolase activity"/>
    <property type="evidence" value="ECO:0007669"/>
    <property type="project" value="UniProtKB-KW"/>
</dbReference>
<evidence type="ECO:0000313" key="8">
    <source>
        <dbReference type="EMBL" id="SSA37081.1"/>
    </source>
</evidence>
<dbReference type="SUPFAM" id="SSF52540">
    <property type="entry name" value="P-loop containing nucleoside triphosphate hydrolases"/>
    <property type="match status" value="1"/>
</dbReference>
<dbReference type="AlphaFoldDB" id="A0A2Y8ZXN8"/>
<keyword evidence="1" id="KW-0547">Nucleotide-binding</keyword>
<dbReference type="Pfam" id="PF00271">
    <property type="entry name" value="Helicase_C"/>
    <property type="match status" value="1"/>
</dbReference>
<evidence type="ECO:0000256" key="1">
    <source>
        <dbReference type="ARBA" id="ARBA00022741"/>
    </source>
</evidence>
<dbReference type="PROSITE" id="PS51194">
    <property type="entry name" value="HELICASE_CTER"/>
    <property type="match status" value="1"/>
</dbReference>
<dbReference type="SMART" id="SM00487">
    <property type="entry name" value="DEXDc"/>
    <property type="match status" value="1"/>
</dbReference>
<dbReference type="Proteomes" id="UP000250222">
    <property type="component" value="Unassembled WGS sequence"/>
</dbReference>
<feature type="domain" description="Helicase ATP-binding" evidence="6">
    <location>
        <begin position="24"/>
        <end position="185"/>
    </location>
</feature>
<evidence type="ECO:0000313" key="9">
    <source>
        <dbReference type="Proteomes" id="UP000250222"/>
    </source>
</evidence>
<name>A0A2Y8ZXN8_9MICO</name>
<dbReference type="CDD" id="cd18791">
    <property type="entry name" value="SF2_C_RHA"/>
    <property type="match status" value="1"/>
</dbReference>
<sequence length="835" mass="87492">MSDLSALLAAPPSLPVAEGLADLVQAVTSGGTAVLQSPPGSGKTTLVPPALAVALGGRVVVTQPRRIAARAAARRLAGLLGQPVGRVAGFSVRGERQVGEETLVEMVTAGTLLRRLQRDPELPGVRAVVLDEVHERQVDSDLLLAMLVEARATLREDLALVAMSATVEADRVAALLGEGTAVVTVPGALHPVETVWCPPPRTAPRFTPRGTSPEFLAHVAGVAHRALAEQDGDVLVFLPGAREVDDVAARLRGGEATVLPLHGRLPAAEQDRALRPGADRRVVVSTAVAESSLTVPGVRVVVDAGLARQPRTDHHRGLAGLVTRSVSQAAAEQRAGRAGRQGPGTVYRCWSAAEHAMLAPHPEPEIATADLAGPMLELALWGAPGGRGLALLDPPPAQAAAAATELLVELGALDAEGTATPRGRAIADVGADPRLARALLDGARAVGARTAAEVVAMLADDGGGGDADLTAALRRLRAGGRSGWRREADRWERLATRRGGADARRDDHVTQLDLAVGLVTALAHPDRVARRRQNSDHYLLAGGAGARLAGGTLAGTEWLAVADATRAPGERDALIRSAAPIDEATAREAAAGLLRTVEDVAWREGRLVARRVERLGAIELASEPLPRPSAALVAAAVQDGLRREGLDLVPWPAGAVSLRRRLAFLHAALGAPWPDVSDDALLERVEQWLGPDLAGVRSNRDLARLDTTTALRRLLPWPEAGRLDELAPERVTVPAGSALRVDYSDPSRPTLAARLQEVFGWGGAPALAGGRVPLVLELLSPARRPAAVTADLAGFWRTGYPGVRADLRGRYPRHPWPEDPATAAPTTRTSNGRRT</sequence>
<evidence type="ECO:0000256" key="2">
    <source>
        <dbReference type="ARBA" id="ARBA00022801"/>
    </source>
</evidence>
<dbReference type="PROSITE" id="PS51192">
    <property type="entry name" value="HELICASE_ATP_BIND_1"/>
    <property type="match status" value="1"/>
</dbReference>
<protein>
    <submittedName>
        <fullName evidence="8">ATP-dependent helicase HrpB</fullName>
    </submittedName>
</protein>
<reference evidence="8 9" key="1">
    <citation type="submission" date="2016-10" db="EMBL/GenBank/DDBJ databases">
        <authorList>
            <person name="Cai Z."/>
        </authorList>
    </citation>
    <scope>NUCLEOTIDE SEQUENCE [LARGE SCALE GENOMIC DNA]</scope>
    <source>
        <strain evidence="8 9">CGMCC 1.10826</strain>
    </source>
</reference>
<evidence type="ECO:0000256" key="4">
    <source>
        <dbReference type="ARBA" id="ARBA00022840"/>
    </source>
</evidence>
<dbReference type="PIRSF" id="PIRSF005496">
    <property type="entry name" value="ATP_hel_hrpB"/>
    <property type="match status" value="1"/>
</dbReference>
<feature type="domain" description="Helicase C-terminal" evidence="7">
    <location>
        <begin position="221"/>
        <end position="382"/>
    </location>
</feature>
<proteinExistence type="predicted"/>
<dbReference type="InterPro" id="IPR007502">
    <property type="entry name" value="Helicase-assoc_dom"/>
</dbReference>
<evidence type="ECO:0000259" key="7">
    <source>
        <dbReference type="PROSITE" id="PS51194"/>
    </source>
</evidence>
<keyword evidence="4" id="KW-0067">ATP-binding</keyword>
<dbReference type="SMART" id="SM00847">
    <property type="entry name" value="HA2"/>
    <property type="match status" value="1"/>
</dbReference>
<dbReference type="GO" id="GO:0005524">
    <property type="term" value="F:ATP binding"/>
    <property type="evidence" value="ECO:0007669"/>
    <property type="project" value="UniProtKB-KW"/>
</dbReference>
<dbReference type="GO" id="GO:0004386">
    <property type="term" value="F:helicase activity"/>
    <property type="evidence" value="ECO:0007669"/>
    <property type="project" value="UniProtKB-KW"/>
</dbReference>
<dbReference type="InterPro" id="IPR013689">
    <property type="entry name" value="RNA_helicase_ATP-dep_HrpB_C"/>
</dbReference>
<keyword evidence="2" id="KW-0378">Hydrolase</keyword>
<dbReference type="NCBIfam" id="TIGR01970">
    <property type="entry name" value="DEAH_box_HrpB"/>
    <property type="match status" value="1"/>
</dbReference>
<dbReference type="EMBL" id="UETB01000001">
    <property type="protein sequence ID" value="SSA37081.1"/>
    <property type="molecule type" value="Genomic_DNA"/>
</dbReference>
<dbReference type="Pfam" id="PF00270">
    <property type="entry name" value="DEAD"/>
    <property type="match status" value="1"/>
</dbReference>
<dbReference type="Gene3D" id="1.20.120.1080">
    <property type="match status" value="1"/>
</dbReference>
<dbReference type="PANTHER" id="PTHR43519:SF1">
    <property type="entry name" value="ATP-DEPENDENT RNA HELICASE HRPB"/>
    <property type="match status" value="1"/>
</dbReference>
<dbReference type="Pfam" id="PF08482">
    <property type="entry name" value="HrpB_C"/>
    <property type="match status" value="1"/>
</dbReference>
<dbReference type="Gene3D" id="3.40.50.300">
    <property type="entry name" value="P-loop containing nucleotide triphosphate hydrolases"/>
    <property type="match status" value="2"/>
</dbReference>
<dbReference type="PANTHER" id="PTHR43519">
    <property type="entry name" value="ATP-DEPENDENT RNA HELICASE HRPB"/>
    <property type="match status" value="1"/>
</dbReference>
<dbReference type="InterPro" id="IPR010225">
    <property type="entry name" value="HrpB"/>
</dbReference>
<dbReference type="InterPro" id="IPR027417">
    <property type="entry name" value="P-loop_NTPase"/>
</dbReference>
<gene>
    <name evidence="8" type="ORF">SAMN05216184_101711</name>
</gene>